<keyword evidence="3" id="KW-1003">Cell membrane</keyword>
<dbReference type="PANTHER" id="PTHR10110:SF86">
    <property type="entry name" value="SODIUM_HYDROGEN EXCHANGER 7"/>
    <property type="match status" value="1"/>
</dbReference>
<dbReference type="GO" id="GO:0051453">
    <property type="term" value="P:regulation of intracellular pH"/>
    <property type="evidence" value="ECO:0007669"/>
    <property type="project" value="TreeGrafter"/>
</dbReference>
<keyword evidence="8 10" id="KW-0472">Membrane</keyword>
<evidence type="ECO:0000313" key="12">
    <source>
        <dbReference type="EMBL" id="KRL93982.1"/>
    </source>
</evidence>
<feature type="transmembrane region" description="Helical" evidence="10">
    <location>
        <begin position="313"/>
        <end position="336"/>
    </location>
</feature>
<feature type="transmembrane region" description="Helical" evidence="10">
    <location>
        <begin position="91"/>
        <end position="110"/>
    </location>
</feature>
<dbReference type="RefSeq" id="WP_056995670.1">
    <property type="nucleotide sequence ID" value="NZ_AZGC01000039.1"/>
</dbReference>
<accession>A0A0R1UL61</accession>
<feature type="transmembrane region" description="Helical" evidence="10">
    <location>
        <begin position="53"/>
        <end position="70"/>
    </location>
</feature>
<dbReference type="PANTHER" id="PTHR10110">
    <property type="entry name" value="SODIUM/HYDROGEN EXCHANGER"/>
    <property type="match status" value="1"/>
</dbReference>
<evidence type="ECO:0000259" key="11">
    <source>
        <dbReference type="Pfam" id="PF00999"/>
    </source>
</evidence>
<reference evidence="12 13" key="1">
    <citation type="journal article" date="2015" name="Genome Announc.">
        <title>Expanding the biotechnology potential of lactobacilli through comparative genomics of 213 strains and associated genera.</title>
        <authorList>
            <person name="Sun Z."/>
            <person name="Harris H.M."/>
            <person name="McCann A."/>
            <person name="Guo C."/>
            <person name="Argimon S."/>
            <person name="Zhang W."/>
            <person name="Yang X."/>
            <person name="Jeffery I.B."/>
            <person name="Cooney J.C."/>
            <person name="Kagawa T.F."/>
            <person name="Liu W."/>
            <person name="Song Y."/>
            <person name="Salvetti E."/>
            <person name="Wrobel A."/>
            <person name="Rasinkangas P."/>
            <person name="Parkhill J."/>
            <person name="Rea M.C."/>
            <person name="O'Sullivan O."/>
            <person name="Ritari J."/>
            <person name="Douillard F.P."/>
            <person name="Paul Ross R."/>
            <person name="Yang R."/>
            <person name="Briner A.E."/>
            <person name="Felis G.E."/>
            <person name="de Vos W.M."/>
            <person name="Barrangou R."/>
            <person name="Klaenhammer T.R."/>
            <person name="Caufield P.W."/>
            <person name="Cui Y."/>
            <person name="Zhang H."/>
            <person name="O'Toole P.W."/>
        </authorList>
    </citation>
    <scope>NUCLEOTIDE SEQUENCE [LARGE SCALE GENOMIC DNA]</scope>
    <source>
        <strain evidence="12 13">DSM 18793</strain>
    </source>
</reference>
<evidence type="ECO:0000256" key="5">
    <source>
        <dbReference type="ARBA" id="ARBA00022989"/>
    </source>
</evidence>
<dbReference type="PATRIC" id="fig|1423742.4.peg.1507"/>
<evidence type="ECO:0000256" key="7">
    <source>
        <dbReference type="ARBA" id="ARBA00023065"/>
    </source>
</evidence>
<dbReference type="AlphaFoldDB" id="A0A0R1UL61"/>
<keyword evidence="7" id="KW-0406">Ion transport</keyword>
<dbReference type="GO" id="GO:0015385">
    <property type="term" value="F:sodium:proton antiporter activity"/>
    <property type="evidence" value="ECO:0007669"/>
    <property type="project" value="InterPro"/>
</dbReference>
<dbReference type="GO" id="GO:0005886">
    <property type="term" value="C:plasma membrane"/>
    <property type="evidence" value="ECO:0007669"/>
    <property type="project" value="UniProtKB-SubCell"/>
</dbReference>
<evidence type="ECO:0000256" key="1">
    <source>
        <dbReference type="ARBA" id="ARBA00004651"/>
    </source>
</evidence>
<dbReference type="STRING" id="417373.GCA_001570685_00544"/>
<proteinExistence type="predicted"/>
<dbReference type="Pfam" id="PF00999">
    <property type="entry name" value="Na_H_Exchanger"/>
    <property type="match status" value="1"/>
</dbReference>
<dbReference type="Proteomes" id="UP000051084">
    <property type="component" value="Unassembled WGS sequence"/>
</dbReference>
<feature type="transmembrane region" description="Helical" evidence="10">
    <location>
        <begin position="29"/>
        <end position="47"/>
    </location>
</feature>
<name>A0A0R1UL61_9LACO</name>
<protein>
    <submittedName>
        <fullName evidence="12">Na-H antiporter</fullName>
    </submittedName>
</protein>
<evidence type="ECO:0000313" key="13">
    <source>
        <dbReference type="Proteomes" id="UP000051084"/>
    </source>
</evidence>
<organism evidence="12 13">
    <name type="scientific">Limosilactobacillus equigenerosi DSM 18793 = JCM 14505</name>
    <dbReference type="NCBI Taxonomy" id="1423742"/>
    <lineage>
        <taxon>Bacteria</taxon>
        <taxon>Bacillati</taxon>
        <taxon>Bacillota</taxon>
        <taxon>Bacilli</taxon>
        <taxon>Lactobacillales</taxon>
        <taxon>Lactobacillaceae</taxon>
        <taxon>Limosilactobacillus</taxon>
    </lineage>
</organism>
<evidence type="ECO:0000256" key="9">
    <source>
        <dbReference type="ARBA" id="ARBA00023201"/>
    </source>
</evidence>
<evidence type="ECO:0000256" key="10">
    <source>
        <dbReference type="SAM" id="Phobius"/>
    </source>
</evidence>
<gene>
    <name evidence="12" type="ORF">FC21_GL001454</name>
</gene>
<feature type="transmembrane region" description="Helical" evidence="10">
    <location>
        <begin position="348"/>
        <end position="368"/>
    </location>
</feature>
<dbReference type="Gene3D" id="6.10.140.1330">
    <property type="match status" value="1"/>
</dbReference>
<feature type="domain" description="Cation/H+ exchanger transmembrane" evidence="11">
    <location>
        <begin position="26"/>
        <end position="404"/>
    </location>
</feature>
<keyword evidence="4 10" id="KW-0812">Transmembrane</keyword>
<feature type="transmembrane region" description="Helical" evidence="10">
    <location>
        <begin position="237"/>
        <end position="260"/>
    </location>
</feature>
<feature type="transmembrane region" description="Helical" evidence="10">
    <location>
        <begin position="6"/>
        <end position="24"/>
    </location>
</feature>
<comment type="subcellular location">
    <subcellularLocation>
        <location evidence="1">Cell membrane</location>
        <topology evidence="1">Multi-pass membrane protein</topology>
    </subcellularLocation>
</comment>
<sequence length="529" mass="58801">MVSIANLLILVLATTMALVIQRGWLHRIAVNYIALAMGILIAVIPWLNHHVTAFNETVFMGGLVAPLLFFDGKEMRLGEVRQQVKPIVGMTVVMALLALLATGFTLRGVFGFSLPLAFLLAAISIPTDATATGAVAQGVQLPPRAVLNLKLESLFNDASGLILMSMALEWFHQGEINYQGTAWSFVYAAVGGVIFGWLVAWGLLVVRHHLHNADTNFTNSLANNGTPVKVLLLLTPFLVYFGAEHFHLSGIIAVVVAGLVGNTEDERNRLVNPALAYDNQRLIASLQELMNGSVFVILGVVLVRTIMNDRITYGSWTWIWVGIVLYLVNLVIRLGYAKWGLHQTMSEAWIFAFGGVHGTVTLALVMMTERAQLPAQWFNLLIMAESVLIGLSLIVPTLVFKWLLPADVSETEQTQEVNRLRQGMVNHARQRLNEIYVPLAMRHRLEEDLTAQLGATSMKNLAHQWHETSHATELSQPEQIMLGDLYNFIFNEELQYLEMVEYQEVKYRQVVKILSQEVMLAAVVVAQEG</sequence>
<keyword evidence="13" id="KW-1185">Reference proteome</keyword>
<evidence type="ECO:0000256" key="6">
    <source>
        <dbReference type="ARBA" id="ARBA00023053"/>
    </source>
</evidence>
<evidence type="ECO:0000256" key="3">
    <source>
        <dbReference type="ARBA" id="ARBA00022475"/>
    </source>
</evidence>
<feature type="transmembrane region" description="Helical" evidence="10">
    <location>
        <begin position="183"/>
        <end position="204"/>
    </location>
</feature>
<dbReference type="EMBL" id="AZGC01000039">
    <property type="protein sequence ID" value="KRL93982.1"/>
    <property type="molecule type" value="Genomic_DNA"/>
</dbReference>
<evidence type="ECO:0000256" key="8">
    <source>
        <dbReference type="ARBA" id="ARBA00023136"/>
    </source>
</evidence>
<keyword evidence="6" id="KW-0915">Sodium</keyword>
<keyword evidence="2" id="KW-0813">Transport</keyword>
<dbReference type="OrthoDB" id="9809206at2"/>
<feature type="transmembrane region" description="Helical" evidence="10">
    <location>
        <begin position="380"/>
        <end position="404"/>
    </location>
</feature>
<keyword evidence="9" id="KW-0739">Sodium transport</keyword>
<feature type="transmembrane region" description="Helical" evidence="10">
    <location>
        <begin position="289"/>
        <end position="307"/>
    </location>
</feature>
<comment type="caution">
    <text evidence="12">The sequence shown here is derived from an EMBL/GenBank/DDBJ whole genome shotgun (WGS) entry which is preliminary data.</text>
</comment>
<dbReference type="GO" id="GO:0015386">
    <property type="term" value="F:potassium:proton antiporter activity"/>
    <property type="evidence" value="ECO:0007669"/>
    <property type="project" value="TreeGrafter"/>
</dbReference>
<evidence type="ECO:0000256" key="2">
    <source>
        <dbReference type="ARBA" id="ARBA00022448"/>
    </source>
</evidence>
<dbReference type="GO" id="GO:0098719">
    <property type="term" value="P:sodium ion import across plasma membrane"/>
    <property type="evidence" value="ECO:0007669"/>
    <property type="project" value="TreeGrafter"/>
</dbReference>
<dbReference type="InterPro" id="IPR006153">
    <property type="entry name" value="Cation/H_exchanger_TM"/>
</dbReference>
<dbReference type="InterPro" id="IPR018422">
    <property type="entry name" value="Cation/H_exchanger_CPA1"/>
</dbReference>
<keyword evidence="5 10" id="KW-1133">Transmembrane helix</keyword>
<evidence type="ECO:0000256" key="4">
    <source>
        <dbReference type="ARBA" id="ARBA00022692"/>
    </source>
</evidence>